<evidence type="ECO:0000256" key="11">
    <source>
        <dbReference type="ARBA" id="ARBA00023329"/>
    </source>
</evidence>
<keyword evidence="9 13" id="KW-0333">Golgi apparatus</keyword>
<keyword evidence="10 13" id="KW-0472">Membrane</keyword>
<dbReference type="PIRSF" id="PIRSF005567">
    <property type="entry name" value="Coatomer_beta'_subunit"/>
    <property type="match status" value="1"/>
</dbReference>
<keyword evidence="20" id="KW-1185">Reference proteome</keyword>
<evidence type="ECO:0000256" key="9">
    <source>
        <dbReference type="ARBA" id="ARBA00023034"/>
    </source>
</evidence>
<dbReference type="FunFam" id="2.130.10.10:FF:000016">
    <property type="entry name" value="Coatomer alpha subunit, putative"/>
    <property type="match status" value="1"/>
</dbReference>
<evidence type="ECO:0000256" key="13">
    <source>
        <dbReference type="PIRNR" id="PIRNR005567"/>
    </source>
</evidence>
<evidence type="ECO:0000313" key="19">
    <source>
        <dbReference type="EMBL" id="THH18600.1"/>
    </source>
</evidence>
<proteinExistence type="inferred from homology"/>
<dbReference type="InterPro" id="IPR036322">
    <property type="entry name" value="WD40_repeat_dom_sf"/>
</dbReference>
<keyword evidence="11 13" id="KW-0968">Cytoplasmic vesicle</keyword>
<dbReference type="SUPFAM" id="SSF50978">
    <property type="entry name" value="WD40 repeat-like"/>
    <property type="match status" value="1"/>
</dbReference>
<evidence type="ECO:0000256" key="14">
    <source>
        <dbReference type="PROSITE-ProRule" id="PRU00221"/>
    </source>
</evidence>
<evidence type="ECO:0000259" key="17">
    <source>
        <dbReference type="Pfam" id="PF12894"/>
    </source>
</evidence>
<dbReference type="GO" id="GO:0005198">
    <property type="term" value="F:structural molecule activity"/>
    <property type="evidence" value="ECO:0007669"/>
    <property type="project" value="UniProtKB-UniRule"/>
</dbReference>
<dbReference type="OrthoDB" id="10261470at2759"/>
<dbReference type="GO" id="GO:0006886">
    <property type="term" value="P:intracellular protein transport"/>
    <property type="evidence" value="ECO:0007669"/>
    <property type="project" value="UniProtKB-UniRule"/>
</dbReference>
<evidence type="ECO:0000256" key="5">
    <source>
        <dbReference type="ARBA" id="ARBA00022574"/>
    </source>
</evidence>
<dbReference type="InterPro" id="IPR015943">
    <property type="entry name" value="WD40/YVTN_repeat-like_dom_sf"/>
</dbReference>
<dbReference type="GO" id="GO:0030126">
    <property type="term" value="C:COPI vesicle coat"/>
    <property type="evidence" value="ECO:0007669"/>
    <property type="project" value="TreeGrafter"/>
</dbReference>
<evidence type="ECO:0000256" key="4">
    <source>
        <dbReference type="ARBA" id="ARBA00022490"/>
    </source>
</evidence>
<evidence type="ECO:0000256" key="1">
    <source>
        <dbReference type="ARBA" id="ARBA00004347"/>
    </source>
</evidence>
<keyword evidence="6" id="KW-0677">Repeat</keyword>
<keyword evidence="8 13" id="KW-0653">Protein transport</keyword>
<comment type="caution">
    <text evidence="19">The sequence shown here is derived from an EMBL/GenBank/DDBJ whole genome shotgun (WGS) entry which is preliminary data.</text>
</comment>
<dbReference type="InterPro" id="IPR001680">
    <property type="entry name" value="WD40_rpt"/>
</dbReference>
<dbReference type="Gene3D" id="1.25.40.470">
    <property type="match status" value="1"/>
</dbReference>
<dbReference type="AlphaFoldDB" id="A0A4S4M6X1"/>
<dbReference type="Pfam" id="PF12894">
    <property type="entry name" value="ANAPC4_WD40"/>
    <property type="match status" value="1"/>
</dbReference>
<dbReference type="PROSITE" id="PS50294">
    <property type="entry name" value="WD_REPEATS_REGION"/>
    <property type="match status" value="2"/>
</dbReference>
<sequence>MLLEVTRKQYNRSDRVKAVDFHPTEPWLLVGLYNGTVNIYNHETGALVKTFEVAEVPVRCCRFIARKNWFVAGSDDFQLRVFNYNTHEKVTAFEAHPDYIRCLTVHPSASIVLTGSDDMTIKAWDWDKSWKCIQSFEGHTHYIMNIAVNPKDTNTFASACLDRTVKIWSLGSSVPNFTMEAHDKGVNYVEFYPGADKPYLVTTGDDKNSQGLGLPQQELRPDHGEPYQQYGTVKIWNSGTYRLENTLSYGLERAWCVAVRKESNEIAVGFDEGSVVIKLGRDEPTFSMDPSGKLIYVRNNAVLSANLQTVSDDSFTEGSRIHLSIKELGSTEIFPTSLTHSPNGRFVTVVGDGEYINYTALAWRNKSFGNGSSFAWAGDSNTYAVLEGKLKVRVYKNFKERGGAGMKGAGSWGIESLHGGTLLGARGQGFVVFWDWETGDIVRRIDVESKNIYWSSTGALVAITAEESFYILRFDREAYNSKLEEGVDLGDEGVEEAFEVVSEVPENVKTAKWIGDCFIYTNAANRLNYFVGNESYAVANFDRPMSLLGYIPAHNRIYVADKDMNVYGYALSLNVIEYQTAVLQGDMDAAAEILPNVPKDQRNKIARFLEGRDLKELALQVTTDPDHKFDLSLQLDDLDSALEIVRTVPEAEAESKWKAVGDRALAVWRFDLARECFDKAGDLNALMLLLLSIGDRTGLEKLASKAEEKGQNNLAFATLLQLGDAKACIDLLVKTHRAPEAAIFARTYAPSQVPRVVDAWHDDLKSKNRPKIAAGIPSPADHPELFEEGWDQALANEKNLADAPSPAVNGSTEVEDSPVLLDATDENPGEAEA</sequence>
<reference evidence="19 20" key="1">
    <citation type="submission" date="2019-02" db="EMBL/GenBank/DDBJ databases">
        <title>Genome sequencing of the rare red list fungi Bondarzewia mesenterica.</title>
        <authorList>
            <person name="Buettner E."/>
            <person name="Kellner H."/>
        </authorList>
    </citation>
    <scope>NUCLEOTIDE SEQUENCE [LARGE SCALE GENOMIC DNA]</scope>
    <source>
        <strain evidence="19 20">DSM 108281</strain>
    </source>
</reference>
<dbReference type="GO" id="GO:0006891">
    <property type="term" value="P:intra-Golgi vesicle-mediated transport"/>
    <property type="evidence" value="ECO:0007669"/>
    <property type="project" value="TreeGrafter"/>
</dbReference>
<evidence type="ECO:0000256" key="3">
    <source>
        <dbReference type="ARBA" id="ARBA00022448"/>
    </source>
</evidence>
<keyword evidence="4 13" id="KW-0963">Cytoplasm</keyword>
<feature type="domain" description="Anaphase-promoting complex subunit 4-like WD40" evidence="17">
    <location>
        <begin position="9"/>
        <end position="63"/>
    </location>
</feature>
<dbReference type="PROSITE" id="PS50082">
    <property type="entry name" value="WD_REPEATS_2"/>
    <property type="match status" value="2"/>
</dbReference>
<name>A0A4S4M6X1_9AGAM</name>
<dbReference type="InterPro" id="IPR024977">
    <property type="entry name" value="Apc4-like_WD40_dom"/>
</dbReference>
<dbReference type="Pfam" id="PF23953">
    <property type="entry name" value="TPR_COPA_B"/>
    <property type="match status" value="1"/>
</dbReference>
<dbReference type="CDD" id="cd00200">
    <property type="entry name" value="WD40"/>
    <property type="match status" value="1"/>
</dbReference>
<feature type="compositionally biased region" description="Acidic residues" evidence="15">
    <location>
        <begin position="823"/>
        <end position="833"/>
    </location>
</feature>
<dbReference type="FunFam" id="1.25.40.470:FF:000001">
    <property type="entry name" value="Coatomer subunit beta"/>
    <property type="match status" value="1"/>
</dbReference>
<feature type="repeat" description="WD" evidence="14">
    <location>
        <begin position="93"/>
        <end position="125"/>
    </location>
</feature>
<dbReference type="CDD" id="cd22947">
    <property type="entry name" value="Coatomer_WDAD_beta-like"/>
    <property type="match status" value="1"/>
</dbReference>
<comment type="subunit">
    <text evidence="13">Oligomeric complex that consists of at least the alpha, beta, beta', gamma, delta, epsilon and zeta subunits.</text>
</comment>
<evidence type="ECO:0000259" key="18">
    <source>
        <dbReference type="Pfam" id="PF23953"/>
    </source>
</evidence>
<dbReference type="GO" id="GO:0000139">
    <property type="term" value="C:Golgi membrane"/>
    <property type="evidence" value="ECO:0007669"/>
    <property type="project" value="UniProtKB-SubCell"/>
</dbReference>
<dbReference type="Proteomes" id="UP000310158">
    <property type="component" value="Unassembled WGS sequence"/>
</dbReference>
<protein>
    <recommendedName>
        <fullName evidence="13">Coatomer subunit beta'</fullName>
    </recommendedName>
</protein>
<evidence type="ECO:0000313" key="20">
    <source>
        <dbReference type="Proteomes" id="UP000310158"/>
    </source>
</evidence>
<feature type="region of interest" description="Disordered" evidence="15">
    <location>
        <begin position="793"/>
        <end position="833"/>
    </location>
</feature>
<evidence type="ECO:0000256" key="12">
    <source>
        <dbReference type="ARBA" id="ARBA00025536"/>
    </source>
</evidence>
<dbReference type="GO" id="GO:0006890">
    <property type="term" value="P:retrograde vesicle-mediated transport, Golgi to endoplasmic reticulum"/>
    <property type="evidence" value="ECO:0007669"/>
    <property type="project" value="TreeGrafter"/>
</dbReference>
<evidence type="ECO:0000256" key="8">
    <source>
        <dbReference type="ARBA" id="ARBA00022927"/>
    </source>
</evidence>
<dbReference type="Pfam" id="PF04053">
    <property type="entry name" value="B-prop_COPA_B_2nd"/>
    <property type="match status" value="1"/>
</dbReference>
<comment type="function">
    <text evidence="12 13">The coatomer is a cytosolic protein complex that binds to dilysine motifs and reversibly associates with Golgi non-clathrin-coated vesicles, which further mediate biosynthetic protein transport from the ER, via the Golgi up to the trans Golgi network. Coatomer complex is required for budding from Golgi membranes, and is essential for the retrograde Golgi-to-ER transport of dilysine-tagged proteins.</text>
</comment>
<dbReference type="EMBL" id="SGPL01000071">
    <property type="protein sequence ID" value="THH18600.1"/>
    <property type="molecule type" value="Genomic_DNA"/>
</dbReference>
<organism evidence="19 20">
    <name type="scientific">Bondarzewia mesenterica</name>
    <dbReference type="NCBI Taxonomy" id="1095465"/>
    <lineage>
        <taxon>Eukaryota</taxon>
        <taxon>Fungi</taxon>
        <taxon>Dikarya</taxon>
        <taxon>Basidiomycota</taxon>
        <taxon>Agaricomycotina</taxon>
        <taxon>Agaricomycetes</taxon>
        <taxon>Russulales</taxon>
        <taxon>Bondarzewiaceae</taxon>
        <taxon>Bondarzewia</taxon>
    </lineage>
</organism>
<dbReference type="Pfam" id="PF00400">
    <property type="entry name" value="WD40"/>
    <property type="match status" value="2"/>
</dbReference>
<gene>
    <name evidence="19" type="ORF">EW146_g2426</name>
</gene>
<dbReference type="GO" id="GO:0006888">
    <property type="term" value="P:endoplasmic reticulum to Golgi vesicle-mediated transport"/>
    <property type="evidence" value="ECO:0007669"/>
    <property type="project" value="TreeGrafter"/>
</dbReference>
<feature type="domain" description="COPA/B second beta-propeller" evidence="16">
    <location>
        <begin position="300"/>
        <end position="561"/>
    </location>
</feature>
<dbReference type="Gene3D" id="2.130.10.10">
    <property type="entry name" value="YVTN repeat-like/Quinoprotein amine dehydrogenase"/>
    <property type="match status" value="1"/>
</dbReference>
<dbReference type="SUPFAM" id="SSF50969">
    <property type="entry name" value="YVTN repeat-like/Quinoprotein amine dehydrogenase"/>
    <property type="match status" value="1"/>
</dbReference>
<keyword evidence="5 14" id="KW-0853">WD repeat</keyword>
<dbReference type="InterPro" id="IPR016453">
    <property type="entry name" value="COPB2"/>
</dbReference>
<evidence type="ECO:0000256" key="2">
    <source>
        <dbReference type="ARBA" id="ARBA00010844"/>
    </source>
</evidence>
<evidence type="ECO:0000259" key="16">
    <source>
        <dbReference type="Pfam" id="PF04053"/>
    </source>
</evidence>
<dbReference type="InterPro" id="IPR006692">
    <property type="entry name" value="Beta-prop_COPA/B_2nd"/>
</dbReference>
<feature type="repeat" description="WD" evidence="14">
    <location>
        <begin position="136"/>
        <end position="170"/>
    </location>
</feature>
<evidence type="ECO:0000256" key="15">
    <source>
        <dbReference type="SAM" id="MobiDB-lite"/>
    </source>
</evidence>
<evidence type="ECO:0000256" key="6">
    <source>
        <dbReference type="ARBA" id="ARBA00022737"/>
    </source>
</evidence>
<dbReference type="PANTHER" id="PTHR19876:SF2">
    <property type="entry name" value="COATOMER SUBUNIT BETA"/>
    <property type="match status" value="1"/>
</dbReference>
<keyword evidence="3 13" id="KW-0813">Transport</keyword>
<comment type="similarity">
    <text evidence="2 13">Belongs to the WD repeat COPB2 family.</text>
</comment>
<feature type="domain" description="COPA/B TPR" evidence="18">
    <location>
        <begin position="578"/>
        <end position="761"/>
    </location>
</feature>
<keyword evidence="7 13" id="KW-0931">ER-Golgi transport</keyword>
<dbReference type="InterPro" id="IPR056176">
    <property type="entry name" value="TPR_COPA_B"/>
</dbReference>
<evidence type="ECO:0000256" key="10">
    <source>
        <dbReference type="ARBA" id="ARBA00023136"/>
    </source>
</evidence>
<dbReference type="InterPro" id="IPR050844">
    <property type="entry name" value="Coatomer_complex_subunit"/>
</dbReference>
<dbReference type="InterPro" id="IPR011044">
    <property type="entry name" value="Quino_amine_DH_bsu"/>
</dbReference>
<accession>A0A4S4M6X1</accession>
<evidence type="ECO:0000256" key="7">
    <source>
        <dbReference type="ARBA" id="ARBA00022892"/>
    </source>
</evidence>
<dbReference type="PANTHER" id="PTHR19876">
    <property type="entry name" value="COATOMER"/>
    <property type="match status" value="1"/>
</dbReference>
<comment type="subcellular location">
    <subcellularLocation>
        <location evidence="1 13">Cytoplasmic vesicle</location>
        <location evidence="1 13">COPI-coated vesicle membrane</location>
        <topology evidence="1 13">Peripheral membrane protein</topology>
        <orientation evidence="1 13">Cytoplasmic side</orientation>
    </subcellularLocation>
    <subcellularLocation>
        <location evidence="13">Golgi apparatus membrane</location>
        <topology evidence="13">Peripheral membrane protein</topology>
        <orientation evidence="13">Cytoplasmic side</orientation>
    </subcellularLocation>
    <text evidence="13">The coatomer is cytoplasmic or polymerized on the cytoplasmic side of the Golgi, as well as on the vesicles/buds originating from it.</text>
</comment>
<dbReference type="SMART" id="SM00320">
    <property type="entry name" value="WD40"/>
    <property type="match status" value="5"/>
</dbReference>